<organism evidence="2">
    <name type="scientific">Amblyomma cajennense</name>
    <name type="common">Cayenne tick</name>
    <name type="synonym">Acarus cajennensis</name>
    <dbReference type="NCBI Taxonomy" id="34607"/>
    <lineage>
        <taxon>Eukaryota</taxon>
        <taxon>Metazoa</taxon>
        <taxon>Ecdysozoa</taxon>
        <taxon>Arthropoda</taxon>
        <taxon>Chelicerata</taxon>
        <taxon>Arachnida</taxon>
        <taxon>Acari</taxon>
        <taxon>Parasitiformes</taxon>
        <taxon>Ixodida</taxon>
        <taxon>Ixodoidea</taxon>
        <taxon>Ixodidae</taxon>
        <taxon>Amblyomminae</taxon>
        <taxon>Amblyomma</taxon>
    </lineage>
</organism>
<feature type="non-terminal residue" evidence="2">
    <location>
        <position position="1"/>
    </location>
</feature>
<dbReference type="Pfam" id="PF02098">
    <property type="entry name" value="His_binding"/>
    <property type="match status" value="1"/>
</dbReference>
<evidence type="ECO:0008006" key="3">
    <source>
        <dbReference type="Google" id="ProtNLM"/>
    </source>
</evidence>
<keyword evidence="1" id="KW-0732">Signal</keyword>
<dbReference type="GO" id="GO:0043176">
    <property type="term" value="F:amine binding"/>
    <property type="evidence" value="ECO:0007669"/>
    <property type="project" value="InterPro"/>
</dbReference>
<sequence>THSRTQRMEAMKFIVFLAFCSMAAARRRPPPVVVHPPRISDLTDLDETLYIKWRDYNINTTNLCHSATKKSGTVKEFVYRLRYHKKGWEHLSFYDTKLTTLATKGHKEDNAAKYSFGPGYPEVVRELIYSDPANGCFILKDAVDGPTNGCQLVRTARTIEDRLPRDCRRAYDRHCSSVKIALYRPYCQDMRDIIR</sequence>
<dbReference type="GO" id="GO:0030682">
    <property type="term" value="P:symbiont-mediated perturbation of host defenses"/>
    <property type="evidence" value="ECO:0007669"/>
    <property type="project" value="InterPro"/>
</dbReference>
<proteinExistence type="evidence at transcript level"/>
<feature type="signal peptide" evidence="1">
    <location>
        <begin position="1"/>
        <end position="25"/>
    </location>
</feature>
<dbReference type="Gene3D" id="2.40.128.20">
    <property type="match status" value="1"/>
</dbReference>
<evidence type="ECO:0000313" key="2">
    <source>
        <dbReference type="EMBL" id="JAC19727.1"/>
    </source>
</evidence>
<reference evidence="2" key="1">
    <citation type="submission" date="2014-03" db="EMBL/GenBank/DDBJ databases">
        <title>The sialotranscriptome of Amblyomma triste, Amblyomma parvum and Amblyomma cajennense ticks, uncovered by 454-based RNA-seq.</title>
        <authorList>
            <person name="Garcia G.R."/>
            <person name="Gardinassi L.G."/>
            <person name="Ribeiro J.M."/>
            <person name="Anatriello E."/>
            <person name="Ferreira B.R."/>
            <person name="Moreira H.N."/>
            <person name="Mafra C."/>
            <person name="Olegario M.M."/>
            <person name="Szabo P.J."/>
            <person name="Miranda-Santos I.K."/>
            <person name="Maruyama S.R."/>
        </authorList>
    </citation>
    <scope>NUCLEOTIDE SEQUENCE</scope>
    <source>
        <strain evidence="2">Uberlandia</strain>
        <tissue evidence="2">Salivary glands</tissue>
    </source>
</reference>
<dbReference type="InterPro" id="IPR002970">
    <property type="entry name" value="Tick_his-bd"/>
</dbReference>
<dbReference type="AlphaFoldDB" id="A0A023FDU9"/>
<accession>A0A023FDU9</accession>
<dbReference type="EMBL" id="GBBK01004755">
    <property type="protein sequence ID" value="JAC19727.1"/>
    <property type="molecule type" value="mRNA"/>
</dbReference>
<protein>
    <recommendedName>
        <fullName evidence="3">Lipocalin-2 1</fullName>
    </recommendedName>
</protein>
<dbReference type="SUPFAM" id="SSF50814">
    <property type="entry name" value="Lipocalins"/>
    <property type="match status" value="1"/>
</dbReference>
<dbReference type="InterPro" id="IPR012674">
    <property type="entry name" value="Calycin"/>
</dbReference>
<feature type="chain" id="PRO_5001514890" description="Lipocalin-2 1" evidence="1">
    <location>
        <begin position="26"/>
        <end position="195"/>
    </location>
</feature>
<name>A0A023FDU9_AMBCJ</name>
<evidence type="ECO:0000256" key="1">
    <source>
        <dbReference type="SAM" id="SignalP"/>
    </source>
</evidence>